<protein>
    <submittedName>
        <fullName evidence="13">T9SS type A sorting domain-containing protein</fullName>
    </submittedName>
</protein>
<keyword evidence="6" id="KW-0482">Metalloprotease</keyword>
<evidence type="ECO:0000256" key="8">
    <source>
        <dbReference type="SAM" id="SignalP"/>
    </source>
</evidence>
<feature type="signal peptide" evidence="8">
    <location>
        <begin position="1"/>
        <end position="18"/>
    </location>
</feature>
<dbReference type="InterPro" id="IPR050728">
    <property type="entry name" value="Zinc_Metalloprotease_M4"/>
</dbReference>
<feature type="domain" description="Peptidase M4 C-terminal" evidence="10">
    <location>
        <begin position="465"/>
        <end position="668"/>
    </location>
</feature>
<evidence type="ECO:0000259" key="12">
    <source>
        <dbReference type="Pfam" id="PF18962"/>
    </source>
</evidence>
<keyword evidence="14" id="KW-1185">Reference proteome</keyword>
<evidence type="ECO:0000256" key="6">
    <source>
        <dbReference type="ARBA" id="ARBA00023049"/>
    </source>
</evidence>
<dbReference type="Gene3D" id="1.10.390.10">
    <property type="entry name" value="Neutral Protease Domain 2"/>
    <property type="match status" value="1"/>
</dbReference>
<dbReference type="InterPro" id="IPR027268">
    <property type="entry name" value="Peptidase_M4/M1_CTD_sf"/>
</dbReference>
<evidence type="ECO:0000259" key="9">
    <source>
        <dbReference type="Pfam" id="PF01447"/>
    </source>
</evidence>
<keyword evidence="4" id="KW-0378">Hydrolase</keyword>
<dbReference type="CDD" id="cd09597">
    <property type="entry name" value="M4_TLP"/>
    <property type="match status" value="1"/>
</dbReference>
<organism evidence="13 14">
    <name type="scientific">Salinimicrobium oceani</name>
    <dbReference type="NCBI Taxonomy" id="2722702"/>
    <lineage>
        <taxon>Bacteria</taxon>
        <taxon>Pseudomonadati</taxon>
        <taxon>Bacteroidota</taxon>
        <taxon>Flavobacteriia</taxon>
        <taxon>Flavobacteriales</taxon>
        <taxon>Flavobacteriaceae</taxon>
        <taxon>Salinimicrobium</taxon>
    </lineage>
</organism>
<dbReference type="InterPro" id="IPR013856">
    <property type="entry name" value="Peptidase_M4_domain"/>
</dbReference>
<evidence type="ECO:0000313" key="13">
    <source>
        <dbReference type="EMBL" id="NJW51949.1"/>
    </source>
</evidence>
<dbReference type="InterPro" id="IPR011096">
    <property type="entry name" value="FTP_domain"/>
</dbReference>
<dbReference type="Pfam" id="PF18962">
    <property type="entry name" value="Por_Secre_tail"/>
    <property type="match status" value="1"/>
</dbReference>
<evidence type="ECO:0000259" key="11">
    <source>
        <dbReference type="Pfam" id="PF07504"/>
    </source>
</evidence>
<feature type="region of interest" description="Disordered" evidence="7">
    <location>
        <begin position="533"/>
        <end position="552"/>
    </location>
</feature>
<dbReference type="Proteomes" id="UP000703674">
    <property type="component" value="Unassembled WGS sequence"/>
</dbReference>
<dbReference type="PANTHER" id="PTHR33794:SF1">
    <property type="entry name" value="BACILLOLYSIN"/>
    <property type="match status" value="1"/>
</dbReference>
<evidence type="ECO:0000259" key="10">
    <source>
        <dbReference type="Pfam" id="PF02868"/>
    </source>
</evidence>
<dbReference type="InterPro" id="IPR026444">
    <property type="entry name" value="Secre_tail"/>
</dbReference>
<feature type="chain" id="PRO_5046089574" evidence="8">
    <location>
        <begin position="19"/>
        <end position="1420"/>
    </location>
</feature>
<evidence type="ECO:0000256" key="3">
    <source>
        <dbReference type="ARBA" id="ARBA00022729"/>
    </source>
</evidence>
<keyword evidence="2" id="KW-0479">Metal-binding</keyword>
<evidence type="ECO:0000256" key="2">
    <source>
        <dbReference type="ARBA" id="ARBA00022723"/>
    </source>
</evidence>
<evidence type="ECO:0000256" key="7">
    <source>
        <dbReference type="SAM" id="MobiDB-lite"/>
    </source>
</evidence>
<evidence type="ECO:0000256" key="4">
    <source>
        <dbReference type="ARBA" id="ARBA00022801"/>
    </source>
</evidence>
<keyword evidence="5" id="KW-0862">Zinc</keyword>
<dbReference type="EMBL" id="JAAVJR010000001">
    <property type="protein sequence ID" value="NJW51949.1"/>
    <property type="molecule type" value="Genomic_DNA"/>
</dbReference>
<dbReference type="NCBIfam" id="TIGR04183">
    <property type="entry name" value="Por_Secre_tail"/>
    <property type="match status" value="1"/>
</dbReference>
<sequence length="1420" mass="152262">MKKLLLRSFAFGVFFTCATVTYSQTTPETISANLSSNSQVAEFSMDASRGTPSLIKLDQKDPLQVNEVPAFLAEVLGTGQETSFVNESSLATNGLEVYKFQQYTNGIKVEHGVFKAISKNGNVQALTAEYYALPASISSSAGLSEAGALQKAIDFIGATTYAWELVESLQDSPEKTAALEEVYPKGELVFVDNYATKAIDLRLAYKFNIYAAAPLSRDDVYVDANTGEILLKDAIIKHASGKHTSREVIATAKKSAEAVSKKANSSPVFLGGTGDTRYAGTRSFDTSQDANGNYVLKGVTPSGVENETLSYEGIGGLPLSIPALASLASPIIDGDGDLLNPETGDNVWNASEHRKDEFSTLSFYPIANEKNNDDVALDAHWGAEIVLDYWKQKHNRLSYDNKGTKIFNYVHYGDAYDNAFWNGTAMTYGDGSYQGGTNPNGSFAPLTSMDVCAHEIGHGVCEFTADLVYARESGAMNEGFSDIWAAAAEYYVLTEIDGSLEYDPWGIGEQIDESDGGLPAGHADSRALRWMDDPKAEGAPDSYGGENWKDPECDTPSLANDQCGVHTNSGVLNKWYYFLVSGSGQAFSPGFQKQSADDQVTDAGNSYSVEGIGFEKASQIAYLAETMLSPNAKFAEMRAASILVAQTLYGISSREEQATTNAWHAVDVGEAYKTGDPNTISFSAKNVQLFEENNEVTGCEDLNTYSLLIEGVEIDPAASISISTAGSTATYGEDFELSATQFTFTGTESKILTLSVYDDAVIEGSETIVLSFIYNGELIKQEYAIADDDFVPRTGSEPFELLAEDFSSTGFSPGWTTVSLADGVNEWRANGNLSAAGRAYITDGLLETPFYDQNSPSHTILRSPLLNAAGATQVTVSFDWEAGGETDAVDPAVIFDYGEFIYSLDGTTYTPVEKFVGGGVLGTETASGSYNAIFEALDGKSFYLGWRWFNDTNAGSQFSFAIDNVKVTALPAGIETQANEQATAAVNVGNTVYFLSNTDKALIGKIENASADLGCVTLSVTEAGTAAVTFSGIASERPSKVFNITTSNADATYDLTLYFTDEELSAFAVPTDLVPIKVNSSNIDDANENLGNFQLNGVLTDVNAEDKYHAYTGTFSGSGSLSVVTDFEYCEAVPEPWKTVDVGTVNIPGTLCYSEGNFELTAQGNDLSGRGDNFYFTYQKISGDTEVIARVTGLENTNVNAQAAVMIRESLDPDAEFALTSINAGSLLSGHTSTFRYRKTTGARASMTSGNSAAIPEYIRIVRKGKDVSSYVSGGNGNWRLVGSSKMNLSETLYVGIAATSATTGTSTVASFEEVTVTGTAANTQEQVTLQQETGTQDNSTAAFEMFPNPVVSVLNVHIADKLIRKLAIYNYNGKLLKMSSYPAGGHEEQISVDGLINGVYVLKLHTADGAVYDGRFVKE</sequence>
<dbReference type="RefSeq" id="WP_168137074.1">
    <property type="nucleotide sequence ID" value="NZ_JAAVJR010000001.1"/>
</dbReference>
<dbReference type="InterPro" id="IPR001570">
    <property type="entry name" value="Peptidase_M4_C_domain"/>
</dbReference>
<dbReference type="Gene3D" id="2.60.40.2030">
    <property type="match status" value="1"/>
</dbReference>
<dbReference type="Gene3D" id="3.10.170.10">
    <property type="match status" value="1"/>
</dbReference>
<dbReference type="Pfam" id="PF07504">
    <property type="entry name" value="FTP"/>
    <property type="match status" value="1"/>
</dbReference>
<reference evidence="13 14" key="1">
    <citation type="submission" date="2020-03" db="EMBL/GenBank/DDBJ databases">
        <title>Salinimicrobium sp. nov, isolated from SCS.</title>
        <authorList>
            <person name="Cao W.R."/>
        </authorList>
    </citation>
    <scope>NUCLEOTIDE SEQUENCE [LARGE SCALE GENOMIC DNA]</scope>
    <source>
        <strain evidence="14">J15B91</strain>
    </source>
</reference>
<name>A0ABX1CUI9_9FLAO</name>
<dbReference type="PANTHER" id="PTHR33794">
    <property type="entry name" value="BACILLOLYSIN"/>
    <property type="match status" value="1"/>
</dbReference>
<dbReference type="Gene3D" id="2.60.120.200">
    <property type="match status" value="1"/>
</dbReference>
<evidence type="ECO:0000256" key="1">
    <source>
        <dbReference type="ARBA" id="ARBA00022670"/>
    </source>
</evidence>
<keyword evidence="1" id="KW-0645">Protease</keyword>
<accession>A0ABX1CUI9</accession>
<evidence type="ECO:0000256" key="5">
    <source>
        <dbReference type="ARBA" id="ARBA00022833"/>
    </source>
</evidence>
<evidence type="ECO:0000313" key="14">
    <source>
        <dbReference type="Proteomes" id="UP000703674"/>
    </source>
</evidence>
<comment type="caution">
    <text evidence="13">The sequence shown here is derived from an EMBL/GenBank/DDBJ whole genome shotgun (WGS) entry which is preliminary data.</text>
</comment>
<keyword evidence="3 8" id="KW-0732">Signal</keyword>
<proteinExistence type="predicted"/>
<dbReference type="Pfam" id="PF02868">
    <property type="entry name" value="Peptidase_M4_C"/>
    <property type="match status" value="1"/>
</dbReference>
<gene>
    <name evidence="13" type="ORF">HC175_03365</name>
</gene>
<dbReference type="Pfam" id="PF01447">
    <property type="entry name" value="Peptidase_M4"/>
    <property type="match status" value="1"/>
</dbReference>
<dbReference type="InterPro" id="IPR038081">
    <property type="entry name" value="CalX-like_sf"/>
</dbReference>
<feature type="domain" description="FTP" evidence="11">
    <location>
        <begin position="86"/>
        <end position="127"/>
    </location>
</feature>
<dbReference type="SUPFAM" id="SSF55486">
    <property type="entry name" value="Metalloproteases ('zincins'), catalytic domain"/>
    <property type="match status" value="1"/>
</dbReference>
<dbReference type="SUPFAM" id="SSF141072">
    <property type="entry name" value="CalX-like"/>
    <property type="match status" value="1"/>
</dbReference>
<feature type="domain" description="Secretion system C-terminal sorting" evidence="12">
    <location>
        <begin position="1346"/>
        <end position="1412"/>
    </location>
</feature>
<feature type="domain" description="Peptidase M4" evidence="9">
    <location>
        <begin position="272"/>
        <end position="461"/>
    </location>
</feature>